<keyword evidence="3" id="KW-0862">Zinc</keyword>
<evidence type="ECO:0000256" key="1">
    <source>
        <dbReference type="ARBA" id="ARBA00022723"/>
    </source>
</evidence>
<dbReference type="VEuPathDB" id="FungiDB:YALI1_E38744g"/>
<dbReference type="Gene3D" id="1.10.220.160">
    <property type="match status" value="1"/>
</dbReference>
<dbReference type="AlphaFoldDB" id="A0A1D8NKZ2"/>
<keyword evidence="1" id="KW-0479">Metal-binding</keyword>
<dbReference type="GO" id="GO:0008270">
    <property type="term" value="F:zinc ion binding"/>
    <property type="evidence" value="ECO:0007669"/>
    <property type="project" value="UniProtKB-KW"/>
</dbReference>
<dbReference type="Gene3D" id="2.170.270.10">
    <property type="entry name" value="SET domain"/>
    <property type="match status" value="1"/>
</dbReference>
<dbReference type="Proteomes" id="UP000182444">
    <property type="component" value="Chromosome 1E"/>
</dbReference>
<evidence type="ECO:0000256" key="3">
    <source>
        <dbReference type="ARBA" id="ARBA00022833"/>
    </source>
</evidence>
<evidence type="ECO:0000313" key="10">
    <source>
        <dbReference type="Proteomes" id="UP000256601"/>
    </source>
</evidence>
<keyword evidence="2 4" id="KW-0863">Zinc-finger</keyword>
<dbReference type="EMBL" id="CP017557">
    <property type="protein sequence ID" value="AOW06306.1"/>
    <property type="molecule type" value="Genomic_DNA"/>
</dbReference>
<dbReference type="KEGG" id="yli:2911802"/>
<reference evidence="8 10" key="2">
    <citation type="submission" date="2018-07" db="EMBL/GenBank/DDBJ databases">
        <title>Draft Genome Assemblies for Five Robust Yarrowia lipolytica Strains Exhibiting High Lipid Production and Pentose Sugar Utilization and Sugar Alcohol Secretion from Undetoxified Lignocellulosic Biomass Hydrolysates.</title>
        <authorList>
            <consortium name="DOE Joint Genome Institute"/>
            <person name="Walker C."/>
            <person name="Ryu S."/>
            <person name="Na H."/>
            <person name="Zane M."/>
            <person name="LaButti K."/>
            <person name="Lipzen A."/>
            <person name="Haridas S."/>
            <person name="Barry K."/>
            <person name="Grigoriev I.V."/>
            <person name="Quarterman J."/>
            <person name="Slininger P."/>
            <person name="Dien B."/>
            <person name="Trinh C.T."/>
        </authorList>
    </citation>
    <scope>NUCLEOTIDE SEQUENCE [LARGE SCALE GENOMIC DNA]</scope>
    <source>
        <strain evidence="8 10">YB392</strain>
    </source>
</reference>
<evidence type="ECO:0000259" key="6">
    <source>
        <dbReference type="PROSITE" id="PS50865"/>
    </source>
</evidence>
<evidence type="ECO:0000313" key="7">
    <source>
        <dbReference type="EMBL" id="AOW06306.1"/>
    </source>
</evidence>
<dbReference type="Pfam" id="PF01753">
    <property type="entry name" value="zf-MYND"/>
    <property type="match status" value="1"/>
</dbReference>
<feature type="domain" description="MYND-type" evidence="6">
    <location>
        <begin position="68"/>
        <end position="115"/>
    </location>
</feature>
<keyword evidence="5" id="KW-1133">Transmembrane helix</keyword>
<dbReference type="SUPFAM" id="SSF144232">
    <property type="entry name" value="HIT/MYND zinc finger-like"/>
    <property type="match status" value="1"/>
</dbReference>
<dbReference type="Gene3D" id="6.10.140.2220">
    <property type="match status" value="1"/>
</dbReference>
<evidence type="ECO:0000256" key="5">
    <source>
        <dbReference type="SAM" id="Phobius"/>
    </source>
</evidence>
<reference evidence="7 9" key="1">
    <citation type="journal article" date="2016" name="PLoS ONE">
        <title>Sequence Assembly of Yarrowia lipolytica Strain W29/CLIB89 Shows Transposable Element Diversity.</title>
        <authorList>
            <person name="Magnan C."/>
            <person name="Yu J."/>
            <person name="Chang I."/>
            <person name="Jahn E."/>
            <person name="Kanomata Y."/>
            <person name="Wu J."/>
            <person name="Zeller M."/>
            <person name="Oakes M."/>
            <person name="Baldi P."/>
            <person name="Sandmeyer S."/>
        </authorList>
    </citation>
    <scope>NUCLEOTIDE SEQUENCE [LARGE SCALE GENOMIC DNA]</scope>
    <source>
        <strain evidence="7">CLIB89</strain>
        <strain evidence="9">CLIB89(W29)</strain>
    </source>
</reference>
<dbReference type="Proteomes" id="UP000256601">
    <property type="component" value="Unassembled WGS sequence"/>
</dbReference>
<keyword evidence="5" id="KW-0472">Membrane</keyword>
<dbReference type="PROSITE" id="PS01360">
    <property type="entry name" value="ZF_MYND_1"/>
    <property type="match status" value="1"/>
</dbReference>
<feature type="transmembrane region" description="Helical" evidence="5">
    <location>
        <begin position="435"/>
        <end position="456"/>
    </location>
</feature>
<dbReference type="GO" id="GO:0005634">
    <property type="term" value="C:nucleus"/>
    <property type="evidence" value="ECO:0007669"/>
    <property type="project" value="TreeGrafter"/>
</dbReference>
<dbReference type="PANTHER" id="PTHR12197:SF251">
    <property type="entry name" value="EG:BACR7C10.4 PROTEIN"/>
    <property type="match status" value="1"/>
</dbReference>
<dbReference type="PROSITE" id="PS50865">
    <property type="entry name" value="ZF_MYND_2"/>
    <property type="match status" value="1"/>
</dbReference>
<evidence type="ECO:0000256" key="2">
    <source>
        <dbReference type="ARBA" id="ARBA00022771"/>
    </source>
</evidence>
<dbReference type="GeneID" id="2911802"/>
<evidence type="ECO:0000313" key="9">
    <source>
        <dbReference type="Proteomes" id="UP000182444"/>
    </source>
</evidence>
<proteinExistence type="predicted"/>
<accession>A0A1D8NKZ2</accession>
<dbReference type="InterPro" id="IPR046341">
    <property type="entry name" value="SET_dom_sf"/>
</dbReference>
<dbReference type="EMBL" id="KZ859133">
    <property type="protein sequence ID" value="RDW22926.1"/>
    <property type="molecule type" value="Genomic_DNA"/>
</dbReference>
<sequence>MLSKDCIIGQRAFLNKSPDDKDPEAQFGVFQFQGSTNQNVFYGTPTVMVPRDWCPEGTGEGSPSPAVCFHCFAVKSKRSHQGVARLLRCGGCGLAMYCRAECQKSDWTEHHKYECKIFSNWTTPLLPGVSLALIVRTAFAMAQDTDLRTRIFQMHTEGNYKSPTREVLNSMADEIAGQLYKCFSDNMEIAIPESLLNSAPWIEASGLNKDQLRHMIMALKNHTLYVGTVGAQPHVAVFDADLAFINHSCAPTAVMYLRDSDEGKHLCVEVESDTSAYSTEITLNYTMYSDPLHKINTIDTLPFDCDCYKCKVYDVDGSFSCHACRLPVGPLKSDEYGGGWETQQKCQYCFQRLHFSYHECRKFEYEAREVLQKVRRHLLSPYEDVPGDLIPSAGGLAPMRKDETYGEEWLPLRLLTYIMSMDMVSTNHRLFQDTMALLLVAFQGAPSIFLPIIGFFQKRTRETMPLGANGYAQKLYNYLHVTWPLFEMVSDALSRAVVTQMLTEPAPRPADAHPPGAAGVPLTSTASTYAALMLVYDYGSKCLAEIEDAVDKRASLRVAFGHLTMQNQCFLVDLKRQAAAGGINWFDADAQQKYGAQFKSIYLLLGPQSSVKMKFPSAVWNVMNFNDEMELLIRGDASSFDAMAREKCKEAMTNA</sequence>
<evidence type="ECO:0000313" key="8">
    <source>
        <dbReference type="EMBL" id="RDW22926.1"/>
    </source>
</evidence>
<dbReference type="VEuPathDB" id="FungiDB:YALI0_E32725g"/>
<dbReference type="SUPFAM" id="SSF82199">
    <property type="entry name" value="SET domain"/>
    <property type="match status" value="1"/>
</dbReference>
<protein>
    <recommendedName>
        <fullName evidence="6">MYND-type domain-containing protein</fullName>
    </recommendedName>
</protein>
<dbReference type="InterPro" id="IPR002893">
    <property type="entry name" value="Znf_MYND"/>
</dbReference>
<gene>
    <name evidence="8" type="ORF">B0I71DRAFT_136792</name>
    <name evidence="7" type="ORF">YALI1_E38744g</name>
</gene>
<dbReference type="InterPro" id="IPR050869">
    <property type="entry name" value="H3K4_H4K5_MeTrfase"/>
</dbReference>
<organism evidence="7 9">
    <name type="scientific">Yarrowia lipolytica</name>
    <name type="common">Candida lipolytica</name>
    <dbReference type="NCBI Taxonomy" id="4952"/>
    <lineage>
        <taxon>Eukaryota</taxon>
        <taxon>Fungi</taxon>
        <taxon>Dikarya</taxon>
        <taxon>Ascomycota</taxon>
        <taxon>Saccharomycotina</taxon>
        <taxon>Dipodascomycetes</taxon>
        <taxon>Dipodascales</taxon>
        <taxon>Dipodascales incertae sedis</taxon>
        <taxon>Yarrowia</taxon>
    </lineage>
</organism>
<name>A0A1D8NKZ2_YARLL</name>
<keyword evidence="5" id="KW-0812">Transmembrane</keyword>
<evidence type="ECO:0000256" key="4">
    <source>
        <dbReference type="PROSITE-ProRule" id="PRU00134"/>
    </source>
</evidence>
<dbReference type="PANTHER" id="PTHR12197">
    <property type="entry name" value="HISTONE-LYSINE N-METHYLTRANSFERASE SMYD"/>
    <property type="match status" value="1"/>
</dbReference>